<evidence type="ECO:0000256" key="1">
    <source>
        <dbReference type="SAM" id="Phobius"/>
    </source>
</evidence>
<feature type="transmembrane region" description="Helical" evidence="1">
    <location>
        <begin position="12"/>
        <end position="29"/>
    </location>
</feature>
<dbReference type="Proteomes" id="UP000325434">
    <property type="component" value="Unassembled WGS sequence"/>
</dbReference>
<sequence>MLETIDKEIKDIHIFLIFLSFLFSDNIYIGRHLQISSQVTDIQPPHSSSTNITIMTLKCHGQRIFIGADRNSLHIC</sequence>
<evidence type="ECO:0000313" key="2">
    <source>
        <dbReference type="EMBL" id="KAB8247310.1"/>
    </source>
</evidence>
<keyword evidence="1" id="KW-1133">Transmembrane helix</keyword>
<dbReference type="AlphaFoldDB" id="A0A5N6H283"/>
<keyword evidence="1" id="KW-0812">Transmembrane</keyword>
<dbReference type="EMBL" id="ML734590">
    <property type="protein sequence ID" value="KAB8247310.1"/>
    <property type="molecule type" value="Genomic_DNA"/>
</dbReference>
<keyword evidence="1" id="KW-0472">Membrane</keyword>
<gene>
    <name evidence="2" type="ORF">BDV35DRAFT_199226</name>
</gene>
<organism evidence="2">
    <name type="scientific">Aspergillus flavus</name>
    <dbReference type="NCBI Taxonomy" id="5059"/>
    <lineage>
        <taxon>Eukaryota</taxon>
        <taxon>Fungi</taxon>
        <taxon>Dikarya</taxon>
        <taxon>Ascomycota</taxon>
        <taxon>Pezizomycotina</taxon>
        <taxon>Eurotiomycetes</taxon>
        <taxon>Eurotiomycetidae</taxon>
        <taxon>Eurotiales</taxon>
        <taxon>Aspergillaceae</taxon>
        <taxon>Aspergillus</taxon>
        <taxon>Aspergillus subgen. Circumdati</taxon>
    </lineage>
</organism>
<protein>
    <submittedName>
        <fullName evidence="2">Uncharacterized protein</fullName>
    </submittedName>
</protein>
<reference evidence="2" key="1">
    <citation type="submission" date="2019-04" db="EMBL/GenBank/DDBJ databases">
        <title>Friends and foes A comparative genomics study of 23 Aspergillus species from section Flavi.</title>
        <authorList>
            <consortium name="DOE Joint Genome Institute"/>
            <person name="Kjaerbolling I."/>
            <person name="Vesth T."/>
            <person name="Frisvad J.C."/>
            <person name="Nybo J.L."/>
            <person name="Theobald S."/>
            <person name="Kildgaard S."/>
            <person name="Isbrandt T."/>
            <person name="Kuo A."/>
            <person name="Sato A."/>
            <person name="Lyhne E.K."/>
            <person name="Kogle M.E."/>
            <person name="Wiebenga A."/>
            <person name="Kun R.S."/>
            <person name="Lubbers R.J."/>
            <person name="Makela M.R."/>
            <person name="Barry K."/>
            <person name="Chovatia M."/>
            <person name="Clum A."/>
            <person name="Daum C."/>
            <person name="Haridas S."/>
            <person name="He G."/>
            <person name="LaButti K."/>
            <person name="Lipzen A."/>
            <person name="Mondo S."/>
            <person name="Riley R."/>
            <person name="Salamov A."/>
            <person name="Simmons B.A."/>
            <person name="Magnuson J.K."/>
            <person name="Henrissat B."/>
            <person name="Mortensen U.H."/>
            <person name="Larsen T.O."/>
            <person name="Devries R.P."/>
            <person name="Grigoriev I.V."/>
            <person name="Machida M."/>
            <person name="Baker S.E."/>
            <person name="Andersen M.R."/>
        </authorList>
    </citation>
    <scope>NUCLEOTIDE SEQUENCE [LARGE SCALE GENOMIC DNA]</scope>
    <source>
        <strain evidence="2">CBS 121.62</strain>
    </source>
</reference>
<proteinExistence type="predicted"/>
<accession>A0A5N6H283</accession>
<name>A0A5N6H283_ASPFL</name>